<dbReference type="GeneID" id="54300094"/>
<organism evidence="4 5">
    <name type="scientific">Aplosporella prunicola CBS 121167</name>
    <dbReference type="NCBI Taxonomy" id="1176127"/>
    <lineage>
        <taxon>Eukaryota</taxon>
        <taxon>Fungi</taxon>
        <taxon>Dikarya</taxon>
        <taxon>Ascomycota</taxon>
        <taxon>Pezizomycotina</taxon>
        <taxon>Dothideomycetes</taxon>
        <taxon>Dothideomycetes incertae sedis</taxon>
        <taxon>Botryosphaeriales</taxon>
        <taxon>Aplosporellaceae</taxon>
        <taxon>Aplosporella</taxon>
    </lineage>
</organism>
<evidence type="ECO:0000256" key="2">
    <source>
        <dbReference type="SAM" id="MobiDB-lite"/>
    </source>
</evidence>
<dbReference type="OrthoDB" id="205198at2759"/>
<gene>
    <name evidence="4" type="ORF">K452DRAFT_302489</name>
    <name evidence="3" type="ORF">K452DRAFT_303018</name>
</gene>
<dbReference type="Proteomes" id="UP000799438">
    <property type="component" value="Unassembled WGS sequence"/>
</dbReference>
<feature type="compositionally biased region" description="Polar residues" evidence="2">
    <location>
        <begin position="193"/>
        <end position="209"/>
    </location>
</feature>
<feature type="compositionally biased region" description="Polar residues" evidence="2">
    <location>
        <begin position="293"/>
        <end position="306"/>
    </location>
</feature>
<protein>
    <submittedName>
        <fullName evidence="4">Uncharacterized protein</fullName>
    </submittedName>
</protein>
<feature type="region of interest" description="Disordered" evidence="2">
    <location>
        <begin position="179"/>
        <end position="235"/>
    </location>
</feature>
<sequence length="485" mass="54573">MERITWDWGEASIDNEPYDADELRTYWGAALVAAERHGYTVHQRYMERPRILRKSLFKDVGHKAKKFASWISFYSEPENERLRKTEHRWKFRLDVFVPCGVDGPLTEEQLILVVRIDNLDAPEFYTFDSVVNTITDVSYSRPLLVNVVREHAKRLTSFPHKWPYHLITEDRRFMFSSTKLMAPNPHSPARPSASEQRSPRSNTAKTRNQGQKKRKITVVEDSSDDDSEYGNPALKPENLNFEITSAAADTTVNNISQPSTPNGQVGICTSTDLSANPTANLTLDTPQPYTPSGRVTATTSRPSRSNNIRHLDRESLELESARKRIKTLEATNKGLEVSKNGLEASSKGLKATNKELGVKNKDLETSNKALGASAKILDASNKTLEASNKELQAEKKSLGESKKDLVAENKSLESLNKCFEAKSNGLEDSIKRLEDENKGLKASYKSLEASNKGLEAVNRILVLNIVELQEKLKDADDRVQELTRR</sequence>
<keyword evidence="5" id="KW-1185">Reference proteome</keyword>
<feature type="coiled-coil region" evidence="1">
    <location>
        <begin position="311"/>
        <end position="345"/>
    </location>
</feature>
<evidence type="ECO:0000313" key="5">
    <source>
        <dbReference type="Proteomes" id="UP000799438"/>
    </source>
</evidence>
<evidence type="ECO:0000313" key="3">
    <source>
        <dbReference type="EMBL" id="KAF2136126.1"/>
    </source>
</evidence>
<dbReference type="AlphaFoldDB" id="A0A6A6AYE9"/>
<feature type="coiled-coil region" evidence="1">
    <location>
        <begin position="374"/>
        <end position="485"/>
    </location>
</feature>
<dbReference type="EMBL" id="ML995512">
    <property type="protein sequence ID" value="KAF2136800.1"/>
    <property type="molecule type" value="Genomic_DNA"/>
</dbReference>
<reference evidence="4" key="1">
    <citation type="journal article" date="2020" name="Stud. Mycol.">
        <title>101 Dothideomycetes genomes: a test case for predicting lifestyles and emergence of pathogens.</title>
        <authorList>
            <person name="Haridas S."/>
            <person name="Albert R."/>
            <person name="Binder M."/>
            <person name="Bloem J."/>
            <person name="Labutti K."/>
            <person name="Salamov A."/>
            <person name="Andreopoulos B."/>
            <person name="Baker S."/>
            <person name="Barry K."/>
            <person name="Bills G."/>
            <person name="Bluhm B."/>
            <person name="Cannon C."/>
            <person name="Castanera R."/>
            <person name="Culley D."/>
            <person name="Daum C."/>
            <person name="Ezra D."/>
            <person name="Gonzalez J."/>
            <person name="Henrissat B."/>
            <person name="Kuo A."/>
            <person name="Liang C."/>
            <person name="Lipzen A."/>
            <person name="Lutzoni F."/>
            <person name="Magnuson J."/>
            <person name="Mondo S."/>
            <person name="Nolan M."/>
            <person name="Ohm R."/>
            <person name="Pangilinan J."/>
            <person name="Park H.-J."/>
            <person name="Ramirez L."/>
            <person name="Alfaro M."/>
            <person name="Sun H."/>
            <person name="Tritt A."/>
            <person name="Yoshinaga Y."/>
            <person name="Zwiers L.-H."/>
            <person name="Turgeon B."/>
            <person name="Goodwin S."/>
            <person name="Spatafora J."/>
            <person name="Crous P."/>
            <person name="Grigoriev I."/>
        </authorList>
    </citation>
    <scope>NUCLEOTIDE SEQUENCE</scope>
    <source>
        <strain evidence="4">CBS 121167</strain>
    </source>
</reference>
<evidence type="ECO:0000313" key="4">
    <source>
        <dbReference type="EMBL" id="KAF2136800.1"/>
    </source>
</evidence>
<accession>A0A6A6AYE9</accession>
<dbReference type="EMBL" id="ML995533">
    <property type="protein sequence ID" value="KAF2136126.1"/>
    <property type="molecule type" value="Genomic_DNA"/>
</dbReference>
<dbReference type="RefSeq" id="XP_033392518.1">
    <property type="nucleotide sequence ID" value="XM_033542597.1"/>
</dbReference>
<proteinExistence type="predicted"/>
<name>A0A6A6AYE9_9PEZI</name>
<feature type="region of interest" description="Disordered" evidence="2">
    <location>
        <begin position="280"/>
        <end position="306"/>
    </location>
</feature>
<evidence type="ECO:0000256" key="1">
    <source>
        <dbReference type="SAM" id="Coils"/>
    </source>
</evidence>
<keyword evidence="1" id="KW-0175">Coiled coil</keyword>